<organism evidence="1 2">
    <name type="scientific">Neglectibacter timonensis</name>
    <dbReference type="NCBI Taxonomy" id="1776382"/>
    <lineage>
        <taxon>Bacteria</taxon>
        <taxon>Bacillati</taxon>
        <taxon>Bacillota</taxon>
        <taxon>Clostridia</taxon>
        <taxon>Eubacteriales</taxon>
        <taxon>Oscillospiraceae</taxon>
        <taxon>Neglectibacter</taxon>
    </lineage>
</organism>
<evidence type="ECO:0000313" key="1">
    <source>
        <dbReference type="EMBL" id="MCQ4841854.1"/>
    </source>
</evidence>
<proteinExistence type="predicted"/>
<protein>
    <recommendedName>
        <fullName evidence="3">DUF1574 domain-containing protein</fullName>
    </recommendedName>
</protein>
<sequence>MCLLTALILFCAGFSSVLLPERLDYGATWGMYEKEKKHSVDFMFFGSSLAYCDIIPSVIYEDTGLTSYVMAGPEQTIPLTYWYLRQACSTQSPKVVFIEATGMFFSSHSKSVKINLTYMPWSINRLAPTFTEASEDERAGLLFPLYAYHDRWDRMTWDDFSRGILGYDPDPLAGYTFLDAAKPIETIKDRPFELQEDLYSRNLKYAEKIAAFCKERDILPIFYLTPNTSRPSAELTAKLRTDFEGLGVEFRNYNDAFDSLNLDLSTDFFDTLHFNYRGACKFSAYLASELKEFGLTPSADADAALWQERIRHFSALKDKADSGPVKLSGAADTPS</sequence>
<evidence type="ECO:0008006" key="3">
    <source>
        <dbReference type="Google" id="ProtNLM"/>
    </source>
</evidence>
<evidence type="ECO:0000313" key="2">
    <source>
        <dbReference type="Proteomes" id="UP001524473"/>
    </source>
</evidence>
<dbReference type="Proteomes" id="UP001524473">
    <property type="component" value="Unassembled WGS sequence"/>
</dbReference>
<dbReference type="GeneID" id="90533367"/>
<dbReference type="RefSeq" id="WP_066865016.1">
    <property type="nucleotide sequence ID" value="NZ_CABKVV010000014.1"/>
</dbReference>
<accession>A0ABT1S4I7</accession>
<reference evidence="1 2" key="1">
    <citation type="submission" date="2022-06" db="EMBL/GenBank/DDBJ databases">
        <title>Isolation of gut microbiota from human fecal samples.</title>
        <authorList>
            <person name="Pamer E.G."/>
            <person name="Barat B."/>
            <person name="Waligurski E."/>
            <person name="Medina S."/>
            <person name="Paddock L."/>
            <person name="Mostad J."/>
        </authorList>
    </citation>
    <scope>NUCLEOTIDE SEQUENCE [LARGE SCALE GENOMIC DNA]</scope>
    <source>
        <strain evidence="1 2">DFI.9.73</strain>
    </source>
</reference>
<keyword evidence="2" id="KW-1185">Reference proteome</keyword>
<name>A0ABT1S4I7_9FIRM</name>
<dbReference type="SUPFAM" id="SSF52266">
    <property type="entry name" value="SGNH hydrolase"/>
    <property type="match status" value="1"/>
</dbReference>
<dbReference type="EMBL" id="JANFZH010000098">
    <property type="protein sequence ID" value="MCQ4841854.1"/>
    <property type="molecule type" value="Genomic_DNA"/>
</dbReference>
<gene>
    <name evidence="1" type="ORF">NE695_18300</name>
</gene>
<comment type="caution">
    <text evidence="1">The sequence shown here is derived from an EMBL/GenBank/DDBJ whole genome shotgun (WGS) entry which is preliminary data.</text>
</comment>